<accession>A0A3P3REE2</accession>
<sequence>MRRVRRLAIVLVAIGLVMSAIYGTGAFSNLTASRDASVNVAGDKAGYLGLTPGENGQYTTYQNGQLQLQLNGALEGEDAPVGQGVNRDATTAINSVFIITNQGTQSVGVWVADTSDHIDFQQNGGNSLEGKGNAVELTSGDTVAVGLAIDTTDTDQLNTQLTIHAGTEITGDAAGTVGNGTTGQTGKHFTPPGSDSGRSTAKTPTNVGGGQAKTTKKSEELVTIAGITLHKSDKTAFQDGAIYGDRGMPDGNNPRSTSSSPFYALGQLAVGFVPGVGNLADARDAHQQADNGEFVQAVISGAAAIPGAGSVADPLKATGFAKDWLKYFPSKGDDIAPLFAKHVAPHMPDSLSVKLLDIFTDGKASKLKDSGKSIDEIVQRAKKGSLDENPNQGKRLVTDGGSTKIPDTVSKKKLNSKLDQAGKFQGSKLDKSLKPEDITKFGKDDNGNSIYLTDTGKWKKSETQIPGWRHIVERHVHPKSNHYKDFEYNDGYPTKPAQAADDTATLYPKAMDKEEIQDLIMKTARNGEGKNKDQFTRVITHDIQKNSKYNKKYGIEEMKVVIRQKSGLVKTAYPTSGGVKYKNL</sequence>
<keyword evidence="3" id="KW-1185">Reference proteome</keyword>
<gene>
    <name evidence="2" type="ORF">EIK79_09130</name>
</gene>
<evidence type="ECO:0000313" key="3">
    <source>
        <dbReference type="Proteomes" id="UP000282322"/>
    </source>
</evidence>
<organism evidence="2 3">
    <name type="scientific">Halocatena pleomorpha</name>
    <dbReference type="NCBI Taxonomy" id="1785090"/>
    <lineage>
        <taxon>Archaea</taxon>
        <taxon>Methanobacteriati</taxon>
        <taxon>Methanobacteriota</taxon>
        <taxon>Stenosarchaea group</taxon>
        <taxon>Halobacteria</taxon>
        <taxon>Halobacteriales</taxon>
        <taxon>Natronomonadaceae</taxon>
        <taxon>Halocatena</taxon>
    </lineage>
</organism>
<dbReference type="OrthoDB" id="330708at2157"/>
<feature type="region of interest" description="Disordered" evidence="1">
    <location>
        <begin position="172"/>
        <end position="214"/>
    </location>
</feature>
<proteinExistence type="predicted"/>
<feature type="compositionally biased region" description="Polar residues" evidence="1">
    <location>
        <begin position="196"/>
        <end position="206"/>
    </location>
</feature>
<dbReference type="Proteomes" id="UP000282322">
    <property type="component" value="Unassembled WGS sequence"/>
</dbReference>
<name>A0A3P3REE2_9EURY</name>
<evidence type="ECO:0000313" key="2">
    <source>
        <dbReference type="EMBL" id="RRJ30783.1"/>
    </source>
</evidence>
<dbReference type="RefSeq" id="WP_124954816.1">
    <property type="nucleotide sequence ID" value="NZ_RRCH01000019.1"/>
</dbReference>
<feature type="region of interest" description="Disordered" evidence="1">
    <location>
        <begin position="383"/>
        <end position="402"/>
    </location>
</feature>
<dbReference type="AlphaFoldDB" id="A0A3P3REE2"/>
<evidence type="ECO:0000256" key="1">
    <source>
        <dbReference type="SAM" id="MobiDB-lite"/>
    </source>
</evidence>
<dbReference type="EMBL" id="RRCH01000019">
    <property type="protein sequence ID" value="RRJ30783.1"/>
    <property type="molecule type" value="Genomic_DNA"/>
</dbReference>
<comment type="caution">
    <text evidence="2">The sequence shown here is derived from an EMBL/GenBank/DDBJ whole genome shotgun (WGS) entry which is preliminary data.</text>
</comment>
<reference evidence="2 3" key="1">
    <citation type="submission" date="2018-11" db="EMBL/GenBank/DDBJ databases">
        <title>Taxonoimc description of Halomarina strain SPP-AMP-1.</title>
        <authorList>
            <person name="Pal Y."/>
            <person name="Srinivasana K."/>
            <person name="Verma A."/>
            <person name="Kumar P."/>
        </authorList>
    </citation>
    <scope>NUCLEOTIDE SEQUENCE [LARGE SCALE GENOMIC DNA]</scope>
    <source>
        <strain evidence="2 3">SPP-AMP-1</strain>
    </source>
</reference>
<protein>
    <submittedName>
        <fullName evidence="2">Uncharacterized protein</fullName>
    </submittedName>
</protein>